<keyword evidence="8 9" id="KW-0472">Membrane</keyword>
<evidence type="ECO:0000256" key="4">
    <source>
        <dbReference type="ARBA" id="ARBA00022692"/>
    </source>
</evidence>
<evidence type="ECO:0000256" key="5">
    <source>
        <dbReference type="ARBA" id="ARBA00022927"/>
    </source>
</evidence>
<keyword evidence="7 9" id="KW-0811">Translocation</keyword>
<dbReference type="InterPro" id="IPR055344">
    <property type="entry name" value="SecD_SecF_C_bact"/>
</dbReference>
<dbReference type="Pfam" id="PF02355">
    <property type="entry name" value="SecD_SecF_C"/>
    <property type="match status" value="1"/>
</dbReference>
<dbReference type="InterPro" id="IPR001036">
    <property type="entry name" value="Acrflvin-R"/>
</dbReference>
<dbReference type="InterPro" id="IPR005791">
    <property type="entry name" value="SecD"/>
</dbReference>
<dbReference type="SUPFAM" id="SSF82866">
    <property type="entry name" value="Multidrug efflux transporter AcrB transmembrane domain"/>
    <property type="match status" value="1"/>
</dbReference>
<dbReference type="GO" id="GO:0006605">
    <property type="term" value="P:protein targeting"/>
    <property type="evidence" value="ECO:0007669"/>
    <property type="project" value="UniProtKB-UniRule"/>
</dbReference>
<evidence type="ECO:0000259" key="11">
    <source>
        <dbReference type="Pfam" id="PF21760"/>
    </source>
</evidence>
<protein>
    <recommendedName>
        <fullName evidence="9">Protein translocase subunit SecD</fullName>
    </recommendedName>
</protein>
<dbReference type="Gene3D" id="3.30.70.3220">
    <property type="match status" value="1"/>
</dbReference>
<dbReference type="NCBIfam" id="TIGR00916">
    <property type="entry name" value="2A0604s01"/>
    <property type="match status" value="1"/>
</dbReference>
<dbReference type="PRINTS" id="PR00702">
    <property type="entry name" value="ACRIFLAVINRP"/>
</dbReference>
<dbReference type="InterPro" id="IPR054384">
    <property type="entry name" value="SecDF_P1_head"/>
</dbReference>
<dbReference type="GO" id="GO:0005886">
    <property type="term" value="C:plasma membrane"/>
    <property type="evidence" value="ECO:0007669"/>
    <property type="project" value="UniProtKB-SubCell"/>
</dbReference>
<evidence type="ECO:0000256" key="9">
    <source>
        <dbReference type="HAMAP-Rule" id="MF_01463"/>
    </source>
</evidence>
<dbReference type="GO" id="GO:0043952">
    <property type="term" value="P:protein transport by the Sec complex"/>
    <property type="evidence" value="ECO:0007669"/>
    <property type="project" value="UniProtKB-UniRule"/>
</dbReference>
<dbReference type="HAMAP" id="MF_01463_B">
    <property type="entry name" value="SecD_B"/>
    <property type="match status" value="1"/>
</dbReference>
<dbReference type="PANTHER" id="PTHR30081:SF1">
    <property type="entry name" value="PROTEIN TRANSLOCASE SUBUNIT SECD"/>
    <property type="match status" value="1"/>
</dbReference>
<dbReference type="GO" id="GO:0065002">
    <property type="term" value="P:intracellular protein transmembrane transport"/>
    <property type="evidence" value="ECO:0007669"/>
    <property type="project" value="UniProtKB-UniRule"/>
</dbReference>
<proteinExistence type="inferred from homology"/>
<comment type="caution">
    <text evidence="13">The sequence shown here is derived from an EMBL/GenBank/DDBJ whole genome shotgun (WGS) entry which is preliminary data.</text>
</comment>
<evidence type="ECO:0000259" key="12">
    <source>
        <dbReference type="Pfam" id="PF22599"/>
    </source>
</evidence>
<evidence type="ECO:0000259" key="10">
    <source>
        <dbReference type="Pfam" id="PF02355"/>
    </source>
</evidence>
<dbReference type="GO" id="GO:0015450">
    <property type="term" value="F:protein-transporting ATPase activity"/>
    <property type="evidence" value="ECO:0007669"/>
    <property type="project" value="InterPro"/>
</dbReference>
<gene>
    <name evidence="9" type="primary">secD</name>
    <name evidence="13" type="ORF">UX78_C0015G0053</name>
</gene>
<dbReference type="AlphaFoldDB" id="A0A0G1RFI7"/>
<keyword evidence="3 9" id="KW-1003">Cell membrane</keyword>
<dbReference type="NCBIfam" id="TIGR01129">
    <property type="entry name" value="secD"/>
    <property type="match status" value="1"/>
</dbReference>
<dbReference type="FunFam" id="1.20.1640.10:FF:000004">
    <property type="entry name" value="Protein translocase subunit SecD"/>
    <property type="match status" value="1"/>
</dbReference>
<evidence type="ECO:0000313" key="13">
    <source>
        <dbReference type="EMBL" id="KKU55906.1"/>
    </source>
</evidence>
<keyword evidence="4 9" id="KW-0812">Transmembrane</keyword>
<dbReference type="Pfam" id="PF21760">
    <property type="entry name" value="SecD_1st"/>
    <property type="match status" value="1"/>
</dbReference>
<keyword evidence="6 9" id="KW-1133">Transmembrane helix</keyword>
<evidence type="ECO:0000313" key="14">
    <source>
        <dbReference type="Proteomes" id="UP000034607"/>
    </source>
</evidence>
<evidence type="ECO:0000256" key="3">
    <source>
        <dbReference type="ARBA" id="ARBA00022475"/>
    </source>
</evidence>
<evidence type="ECO:0000256" key="8">
    <source>
        <dbReference type="ARBA" id="ARBA00023136"/>
    </source>
</evidence>
<dbReference type="InterPro" id="IPR048631">
    <property type="entry name" value="SecD_1st"/>
</dbReference>
<feature type="transmembrane region" description="Helical" evidence="9">
    <location>
        <begin position="299"/>
        <end position="319"/>
    </location>
</feature>
<evidence type="ECO:0000256" key="1">
    <source>
        <dbReference type="ARBA" id="ARBA00004651"/>
    </source>
</evidence>
<comment type="subunit">
    <text evidence="9">Forms a complex with SecF. Part of the essential Sec protein translocation apparatus which comprises SecA, SecYEG and auxiliary proteins SecDF. Other proteins may also be involved.</text>
</comment>
<reference evidence="13 14" key="1">
    <citation type="journal article" date="2015" name="Nature">
        <title>rRNA introns, odd ribosomes, and small enigmatic genomes across a large radiation of phyla.</title>
        <authorList>
            <person name="Brown C.T."/>
            <person name="Hug L.A."/>
            <person name="Thomas B.C."/>
            <person name="Sharon I."/>
            <person name="Castelle C.J."/>
            <person name="Singh A."/>
            <person name="Wilkins M.J."/>
            <person name="Williams K.H."/>
            <person name="Banfield J.F."/>
        </authorList>
    </citation>
    <scope>NUCLEOTIDE SEQUENCE [LARGE SCALE GENOMIC DNA]</scope>
</reference>
<name>A0A0G1RFI7_9BACT</name>
<comment type="caution">
    <text evidence="9">Lacks conserved residue(s) required for the propagation of feature annotation.</text>
</comment>
<keyword evidence="2 9" id="KW-0813">Transport</keyword>
<comment type="function">
    <text evidence="9">Part of the Sec protein translocase complex. Interacts with the SecYEG preprotein conducting channel. SecDF uses the proton motive force (PMF) to complete protein translocation after the ATP-dependent function of SecA.</text>
</comment>
<organism evidence="13 14">
    <name type="scientific">Candidatus Amesbacteria bacterium GW2011_GWA2_47_11</name>
    <dbReference type="NCBI Taxonomy" id="1618357"/>
    <lineage>
        <taxon>Bacteria</taxon>
        <taxon>Candidatus Amesiibacteriota</taxon>
    </lineage>
</organism>
<dbReference type="EMBL" id="LCNM01000015">
    <property type="protein sequence ID" value="KKU55906.1"/>
    <property type="molecule type" value="Genomic_DNA"/>
</dbReference>
<dbReference type="PATRIC" id="fig|1618357.3.peg.753"/>
<evidence type="ECO:0000256" key="7">
    <source>
        <dbReference type="ARBA" id="ARBA00023010"/>
    </source>
</evidence>
<feature type="domain" description="Protein translocase subunit SecDF P1" evidence="11">
    <location>
        <begin position="84"/>
        <end position="141"/>
    </location>
</feature>
<feature type="transmembrane region" description="Helical" evidence="9">
    <location>
        <begin position="399"/>
        <end position="422"/>
    </location>
</feature>
<comment type="subcellular location">
    <subcellularLocation>
        <location evidence="1 9">Cell membrane</location>
        <topology evidence="1 9">Multi-pass membrane protein</topology>
    </subcellularLocation>
</comment>
<evidence type="ECO:0000256" key="6">
    <source>
        <dbReference type="ARBA" id="ARBA00022989"/>
    </source>
</evidence>
<feature type="transmembrane region" description="Helical" evidence="9">
    <location>
        <begin position="377"/>
        <end position="393"/>
    </location>
</feature>
<feature type="transmembrane region" description="Helical" evidence="9">
    <location>
        <begin position="275"/>
        <end position="292"/>
    </location>
</feature>
<dbReference type="Gene3D" id="1.20.1640.10">
    <property type="entry name" value="Multidrug efflux transporter AcrB transmembrane domain"/>
    <property type="match status" value="1"/>
</dbReference>
<dbReference type="PANTHER" id="PTHR30081">
    <property type="entry name" value="PROTEIN-EXPORT MEMBRANE PROTEIN SEC"/>
    <property type="match status" value="1"/>
</dbReference>
<sequence>MKNTVFFVVVILSVVLINMPRTFSVAGFAFYRPVVNFSLLGKKLYRDLDFKLGLDLQGGTHLVYLIDTSKTSEADRASAIIATRDNIERRVNLLGVSESVVQTSKVGDTHRLIVELPGVKDVKQAIDTIGATAQLEFRQLDPAATASAEAKFITTDLSGGDLRLAQVQFGGSGGVGSEPVVGLEFNSDGAKKFAELTKANLGKPLAIFLDNRMITAPIVQSEITDGRAIISGKFTADDAKQLVIQLNAGALPVPISVVEQRNIGATLGSESVSKSLFAGLVGFAIIWLFMIANYGFRGLLADLALTIYVLISLSMFKLIPVTLTLSGIAGFILSIGMAVDANILIFERIKEELRWGRPGRAALELGFSRAWTSVRDSNASSLITALILFWLGTGPVRGFSLTLMVGIIVSLFTSVTVTRSLLRAVYSRK</sequence>
<dbReference type="Pfam" id="PF22599">
    <property type="entry name" value="SecDF_P1_head"/>
    <property type="match status" value="1"/>
</dbReference>
<feature type="domain" description="Protein export membrane protein SecD/SecF C-terminal" evidence="10">
    <location>
        <begin position="256"/>
        <end position="425"/>
    </location>
</feature>
<comment type="similarity">
    <text evidence="9">Belongs to the SecD/SecF family. SecD subfamily.</text>
</comment>
<feature type="transmembrane region" description="Helical" evidence="9">
    <location>
        <begin position="325"/>
        <end position="346"/>
    </location>
</feature>
<dbReference type="InterPro" id="IPR048634">
    <property type="entry name" value="SecD_SecF_C"/>
</dbReference>
<dbReference type="Proteomes" id="UP000034607">
    <property type="component" value="Unassembled WGS sequence"/>
</dbReference>
<feature type="domain" description="SecDF P1 head subdomain" evidence="12">
    <location>
        <begin position="156"/>
        <end position="253"/>
    </location>
</feature>
<dbReference type="InterPro" id="IPR022813">
    <property type="entry name" value="SecD/SecF_arch_bac"/>
</dbReference>
<keyword evidence="5 9" id="KW-0653">Protein transport</keyword>
<evidence type="ECO:0000256" key="2">
    <source>
        <dbReference type="ARBA" id="ARBA00022448"/>
    </source>
</evidence>
<accession>A0A0G1RFI7</accession>